<feature type="region of interest" description="Disordered" evidence="2">
    <location>
        <begin position="42"/>
        <end position="62"/>
    </location>
</feature>
<gene>
    <name evidence="3" type="ORF">g.88071</name>
</gene>
<protein>
    <submittedName>
        <fullName evidence="3">Uncharacterized protein</fullName>
    </submittedName>
</protein>
<reference evidence="3" key="1">
    <citation type="submission" date="2015-08" db="EMBL/GenBank/DDBJ databases">
        <authorList>
            <person name="Babu N.S."/>
            <person name="Beckwith C.J."/>
            <person name="Beseler K.G."/>
            <person name="Brison A."/>
            <person name="Carone J.V."/>
            <person name="Caskin T.P."/>
            <person name="Diamond M."/>
            <person name="Durham M.E."/>
            <person name="Foxe J.M."/>
            <person name="Go M."/>
            <person name="Henderson B.A."/>
            <person name="Jones I.B."/>
            <person name="McGettigan J.A."/>
            <person name="Micheletti S.J."/>
            <person name="Nasrallah M.E."/>
            <person name="Ortiz D."/>
            <person name="Piller C.R."/>
            <person name="Privatt S.R."/>
            <person name="Schneider S.L."/>
            <person name="Sharp S."/>
            <person name="Smith T.C."/>
            <person name="Stanton J.D."/>
            <person name="Ullery H.E."/>
            <person name="Wilson R.J."/>
            <person name="Serrano M.G."/>
            <person name="Buck G."/>
            <person name="Lee V."/>
            <person name="Wang Y."/>
            <person name="Carvalho R."/>
            <person name="Voegtly L."/>
            <person name="Shi R."/>
            <person name="Duckworth R."/>
            <person name="Johnson A."/>
            <person name="Loviza R."/>
            <person name="Walstead R."/>
            <person name="Shah Z."/>
            <person name="Kiflezghi M."/>
            <person name="Wade K."/>
            <person name="Ball S.L."/>
            <person name="Bradley K.W."/>
            <person name="Asai D.J."/>
            <person name="Bowman C.A."/>
            <person name="Russell D.A."/>
            <person name="Pope W.H."/>
            <person name="Jacobs-Sera D."/>
            <person name="Hendrix R.W."/>
            <person name="Hatfull G.F."/>
        </authorList>
    </citation>
    <scope>NUCLEOTIDE SEQUENCE</scope>
</reference>
<name>A0A1D2A4S6_AUXPR</name>
<dbReference type="AlphaFoldDB" id="A0A1D2A4S6"/>
<proteinExistence type="predicted"/>
<feature type="coiled-coil region" evidence="1">
    <location>
        <begin position="75"/>
        <end position="135"/>
    </location>
</feature>
<evidence type="ECO:0000256" key="2">
    <source>
        <dbReference type="SAM" id="MobiDB-lite"/>
    </source>
</evidence>
<sequence length="155" mass="16843">MAKAKKSTLCLPKLLLRDELVKAAPELSKILAGHPKVAAKAAPQGQKTKYLSSKPGSTTTREFELPEDEVIRRQLAQVKAERQGLLGALISLKNEVGKSGGELQQQDIAALLREVAAKKERLNELREEVRVLQTRQGGPGVGQFTGAQLMQPGRL</sequence>
<feature type="compositionally biased region" description="Polar residues" evidence="2">
    <location>
        <begin position="45"/>
        <end position="60"/>
    </location>
</feature>
<keyword evidence="1" id="KW-0175">Coiled coil</keyword>
<evidence type="ECO:0000313" key="3">
    <source>
        <dbReference type="EMBL" id="JAT73953.1"/>
    </source>
</evidence>
<organism evidence="3">
    <name type="scientific">Auxenochlorella protothecoides</name>
    <name type="common">Green microalga</name>
    <name type="synonym">Chlorella protothecoides</name>
    <dbReference type="NCBI Taxonomy" id="3075"/>
    <lineage>
        <taxon>Eukaryota</taxon>
        <taxon>Viridiplantae</taxon>
        <taxon>Chlorophyta</taxon>
        <taxon>core chlorophytes</taxon>
        <taxon>Trebouxiophyceae</taxon>
        <taxon>Chlorellales</taxon>
        <taxon>Chlorellaceae</taxon>
        <taxon>Auxenochlorella</taxon>
    </lineage>
</organism>
<dbReference type="EMBL" id="GDKF01004669">
    <property type="protein sequence ID" value="JAT73953.1"/>
    <property type="molecule type" value="Transcribed_RNA"/>
</dbReference>
<accession>A0A1D2A4S6</accession>
<evidence type="ECO:0000256" key="1">
    <source>
        <dbReference type="SAM" id="Coils"/>
    </source>
</evidence>